<dbReference type="InterPro" id="IPR008803">
    <property type="entry name" value="RHD3/Sey1"/>
</dbReference>
<dbReference type="FunFam" id="3.40.50.300:FF:000727">
    <property type="entry name" value="Protein SEY1 homolog"/>
    <property type="match status" value="1"/>
</dbReference>
<feature type="transmembrane region" description="Helical" evidence="9">
    <location>
        <begin position="689"/>
        <end position="708"/>
    </location>
</feature>
<dbReference type="InterPro" id="IPR046758">
    <property type="entry name" value="Sey1/RHD3-like_3HB"/>
</dbReference>
<dbReference type="SUPFAM" id="SSF52540">
    <property type="entry name" value="P-loop containing nucleoside triphosphate hydrolases"/>
    <property type="match status" value="1"/>
</dbReference>
<reference evidence="11" key="1">
    <citation type="journal article" date="2021" name="Open Biol.">
        <title>Shared evolutionary footprints suggest mitochondrial oxidative damage underlies multiple complex I losses in fungi.</title>
        <authorList>
            <person name="Schikora-Tamarit M.A."/>
            <person name="Marcet-Houben M."/>
            <person name="Nosek J."/>
            <person name="Gabaldon T."/>
        </authorList>
    </citation>
    <scope>NUCLEOTIDE SEQUENCE</scope>
    <source>
        <strain evidence="11">NCAIM Y.01608</strain>
    </source>
</reference>
<dbReference type="GO" id="GO:0003924">
    <property type="term" value="F:GTPase activity"/>
    <property type="evidence" value="ECO:0007669"/>
    <property type="project" value="UniProtKB-UniRule"/>
</dbReference>
<evidence type="ECO:0000259" key="10">
    <source>
        <dbReference type="PROSITE" id="PS51715"/>
    </source>
</evidence>
<dbReference type="EMBL" id="JAEUBD010000108">
    <property type="protein sequence ID" value="KAH3677327.1"/>
    <property type="molecule type" value="Genomic_DNA"/>
</dbReference>
<keyword evidence="5 8" id="KW-1133">Transmembrane helix</keyword>
<keyword evidence="7 8" id="KW-0472">Membrane</keyword>
<evidence type="ECO:0000256" key="2">
    <source>
        <dbReference type="ARBA" id="ARBA00022741"/>
    </source>
</evidence>
<dbReference type="Pfam" id="PF20428">
    <property type="entry name" value="Sey1_3HB"/>
    <property type="match status" value="1"/>
</dbReference>
<comment type="similarity">
    <text evidence="8">Belongs to the TRAFAC class dynamin-like GTPase superfamily. GB1/RHD3 GTPase family. RHD3 subfamily.</text>
</comment>
<dbReference type="PANTHER" id="PTHR45923:SF2">
    <property type="entry name" value="PROTEIN SEY1"/>
    <property type="match status" value="1"/>
</dbReference>
<dbReference type="Proteomes" id="UP000788993">
    <property type="component" value="Unassembled WGS sequence"/>
</dbReference>
<dbReference type="InterPro" id="IPR027417">
    <property type="entry name" value="P-loop_NTPase"/>
</dbReference>
<keyword evidence="4 8" id="KW-0256">Endoplasmic reticulum</keyword>
<dbReference type="AlphaFoldDB" id="A0A9P8PS57"/>
<feature type="domain" description="GB1/RHD3-type G" evidence="10">
    <location>
        <begin position="32"/>
        <end position="262"/>
    </location>
</feature>
<feature type="topological domain" description="Cytoplasmic" evidence="8">
    <location>
        <begin position="710"/>
        <end position="756"/>
    </location>
</feature>
<organism evidence="11 12">
    <name type="scientific">Ogataea polymorpha</name>
    <dbReference type="NCBI Taxonomy" id="460523"/>
    <lineage>
        <taxon>Eukaryota</taxon>
        <taxon>Fungi</taxon>
        <taxon>Dikarya</taxon>
        <taxon>Ascomycota</taxon>
        <taxon>Saccharomycotina</taxon>
        <taxon>Pichiomycetes</taxon>
        <taxon>Pichiales</taxon>
        <taxon>Pichiaceae</taxon>
        <taxon>Ogataea</taxon>
    </lineage>
</organism>
<comment type="caution">
    <text evidence="11">The sequence shown here is derived from an EMBL/GenBank/DDBJ whole genome shotgun (WGS) entry which is preliminary data.</text>
</comment>
<dbReference type="Pfam" id="PF05879">
    <property type="entry name" value="RHD3_GTPase"/>
    <property type="match status" value="1"/>
</dbReference>
<gene>
    <name evidence="8" type="primary">SEY1</name>
    <name evidence="11" type="ORF">OGATHE_000801</name>
</gene>
<feature type="binding site" evidence="8">
    <location>
        <begin position="42"/>
        <end position="49"/>
    </location>
    <ligand>
        <name>GTP</name>
        <dbReference type="ChEBI" id="CHEBI:37565"/>
    </ligand>
</feature>
<feature type="coiled-coil region" evidence="8">
    <location>
        <begin position="725"/>
        <end position="756"/>
    </location>
</feature>
<dbReference type="HAMAP" id="MF_03109">
    <property type="entry name" value="Sey1"/>
    <property type="match status" value="1"/>
</dbReference>
<evidence type="ECO:0000256" key="5">
    <source>
        <dbReference type="ARBA" id="ARBA00022989"/>
    </source>
</evidence>
<keyword evidence="12" id="KW-1185">Reference proteome</keyword>
<evidence type="ECO:0000256" key="6">
    <source>
        <dbReference type="ARBA" id="ARBA00023134"/>
    </source>
</evidence>
<keyword evidence="6 8" id="KW-0342">GTP-binding</keyword>
<dbReference type="CDD" id="cd01851">
    <property type="entry name" value="GBP"/>
    <property type="match status" value="1"/>
</dbReference>
<proteinExistence type="inferred from homology"/>
<accession>A0A9P8PS57</accession>
<evidence type="ECO:0000256" key="1">
    <source>
        <dbReference type="ARBA" id="ARBA00022692"/>
    </source>
</evidence>
<evidence type="ECO:0000256" key="3">
    <source>
        <dbReference type="ARBA" id="ARBA00022801"/>
    </source>
</evidence>
<keyword evidence="8" id="KW-0175">Coiled coil</keyword>
<evidence type="ECO:0000313" key="12">
    <source>
        <dbReference type="Proteomes" id="UP000788993"/>
    </source>
</evidence>
<keyword evidence="1 8" id="KW-0812">Transmembrane</keyword>
<feature type="transmembrane region" description="Helical" evidence="9">
    <location>
        <begin position="665"/>
        <end position="682"/>
    </location>
</feature>
<dbReference type="Gene3D" id="3.40.50.300">
    <property type="entry name" value="P-loop containing nucleotide triphosphate hydrolases"/>
    <property type="match status" value="1"/>
</dbReference>
<dbReference type="PANTHER" id="PTHR45923">
    <property type="entry name" value="PROTEIN SEY1"/>
    <property type="match status" value="1"/>
</dbReference>
<dbReference type="GO" id="GO:0005789">
    <property type="term" value="C:endoplasmic reticulum membrane"/>
    <property type="evidence" value="ECO:0007669"/>
    <property type="project" value="UniProtKB-SubCell"/>
</dbReference>
<sequence>MSSLQLIDENKTFNEHLLPYIQRYYDGKDDNGLNYHIVSVFGSQSTGKSTLLNRLFGTEFEVMDEAKRQQTTKGIWISHAKYIASSKAESGRTENTNHVFVLDVEGVDGREKADDKDFERKSALFALSTSEILIVNIWEHQVGLYQGANMELLKTVFEVNLSLFHSNRQKCLLLFVVRDFTGVTPLDNLEENLKTDLNKIWDSLSRPENCEGVKITDFFDLGFVSISHKHFQKERFEEDIRLLGDKFASDSLFKQEYHRNIPIDAWTIYMDQIWQQIELNKDLDLPTQQILVARFRCDEIMQQAYEIFEEQYRMVDFAKLEDSQDFADALKELRSEALAPYDSAASRYNQSVYLERREQLIKKIDLRLTETNSQRLNSVIKRLVSDFSEQVQIAKKKRDAKFSDILAAQSAAIVTQFREDASKCIFDHSRELEQLKKELSDVSEQLRHKEKNLLLSRITKKFQTQFKEKLTEITGDPSNDLWDRVLNEFNQIAQSLESKYVLDDQYDFQLGMTEQENKDTHIELQQLFWTKFKDITHDYVTEDTVSRILRNKFEDLFRYDDNDVPRVWLNTLEIDQQYNRARDNVLSLLPVFSKMVLTKTNEEIVPPMNISTTDSEEMDEDDKETTFAELLSTRQQNGVLARVKKEMDAIYIEAKRSVMANTTSIPFWMYALVLVLGWNEFMAVLRNPLLFMLLIILATGAYFAHYMGLLRPMLSVAGATFKHTKTVAKQKLRELVEEAESAKADVKAEIDEAKTK</sequence>
<comment type="subcellular location">
    <subcellularLocation>
        <location evidence="8">Endoplasmic reticulum membrane</location>
        <topology evidence="8">Multi-pass membrane protein</topology>
    </subcellularLocation>
    <text evidence="8">Enriched in the cortical ER. Concentrated in punctae along the ER tubules.</text>
</comment>
<reference evidence="11" key="2">
    <citation type="submission" date="2021-01" db="EMBL/GenBank/DDBJ databases">
        <authorList>
            <person name="Schikora-Tamarit M.A."/>
        </authorList>
    </citation>
    <scope>NUCLEOTIDE SEQUENCE</scope>
    <source>
        <strain evidence="11">NCAIM Y.01608</strain>
    </source>
</reference>
<dbReference type="InterPro" id="IPR030386">
    <property type="entry name" value="G_GB1_RHD3_dom"/>
</dbReference>
<feature type="coiled-coil region" evidence="8">
    <location>
        <begin position="425"/>
        <end position="452"/>
    </location>
</feature>
<evidence type="ECO:0000313" key="11">
    <source>
        <dbReference type="EMBL" id="KAH3677327.1"/>
    </source>
</evidence>
<keyword evidence="2 8" id="KW-0547">Nucleotide-binding</keyword>
<keyword evidence="3 8" id="KW-0378">Hydrolase</keyword>
<feature type="topological domain" description="Lumenal" evidence="8">
    <location>
        <begin position="686"/>
        <end position="688"/>
    </location>
</feature>
<dbReference type="GO" id="GO:0005525">
    <property type="term" value="F:GTP binding"/>
    <property type="evidence" value="ECO:0007669"/>
    <property type="project" value="UniProtKB-UniRule"/>
</dbReference>
<name>A0A9P8PS57_9ASCO</name>
<evidence type="ECO:0000256" key="7">
    <source>
        <dbReference type="ARBA" id="ARBA00023136"/>
    </source>
</evidence>
<feature type="topological domain" description="Cytoplasmic" evidence="8">
    <location>
        <begin position="1"/>
        <end position="664"/>
    </location>
</feature>
<dbReference type="GO" id="GO:0016320">
    <property type="term" value="P:endoplasmic reticulum membrane fusion"/>
    <property type="evidence" value="ECO:0007669"/>
    <property type="project" value="TreeGrafter"/>
</dbReference>
<dbReference type="PROSITE" id="PS51715">
    <property type="entry name" value="G_GB1_RHD3"/>
    <property type="match status" value="1"/>
</dbReference>
<evidence type="ECO:0000256" key="9">
    <source>
        <dbReference type="SAM" id="Phobius"/>
    </source>
</evidence>
<protein>
    <recommendedName>
        <fullName evidence="10">GB1/RHD3-type G domain-containing protein</fullName>
    </recommendedName>
</protein>
<evidence type="ECO:0000256" key="8">
    <source>
        <dbReference type="HAMAP-Rule" id="MF_03109"/>
    </source>
</evidence>
<evidence type="ECO:0000256" key="4">
    <source>
        <dbReference type="ARBA" id="ARBA00022824"/>
    </source>
</evidence>